<feature type="transmembrane region" description="Helical" evidence="10">
    <location>
        <begin position="395"/>
        <end position="415"/>
    </location>
</feature>
<organism evidence="11 12">
    <name type="scientific">Pleionea mediterranea</name>
    <dbReference type="NCBI Taxonomy" id="523701"/>
    <lineage>
        <taxon>Bacteria</taxon>
        <taxon>Pseudomonadati</taxon>
        <taxon>Pseudomonadota</taxon>
        <taxon>Gammaproteobacteria</taxon>
        <taxon>Oceanospirillales</taxon>
        <taxon>Pleioneaceae</taxon>
        <taxon>Pleionea</taxon>
    </lineage>
</organism>
<gene>
    <name evidence="11" type="ORF">C8D97_11471</name>
</gene>
<dbReference type="PRINTS" id="PR00762">
    <property type="entry name" value="CLCHANNEL"/>
</dbReference>
<accession>A0A316FAZ0</accession>
<dbReference type="GO" id="GO:0034707">
    <property type="term" value="C:chloride channel complex"/>
    <property type="evidence" value="ECO:0007669"/>
    <property type="project" value="UniProtKB-KW"/>
</dbReference>
<dbReference type="GO" id="GO:0005254">
    <property type="term" value="F:chloride channel activity"/>
    <property type="evidence" value="ECO:0007669"/>
    <property type="project" value="UniProtKB-KW"/>
</dbReference>
<evidence type="ECO:0000256" key="10">
    <source>
        <dbReference type="SAM" id="Phobius"/>
    </source>
</evidence>
<dbReference type="CDD" id="cd00400">
    <property type="entry name" value="Voltage_gated_ClC"/>
    <property type="match status" value="1"/>
</dbReference>
<evidence type="ECO:0000256" key="6">
    <source>
        <dbReference type="ARBA" id="ARBA00023136"/>
    </source>
</evidence>
<comment type="caution">
    <text evidence="11">The sequence shown here is derived from an EMBL/GenBank/DDBJ whole genome shotgun (WGS) entry which is preliminary data.</text>
</comment>
<keyword evidence="12" id="KW-1185">Reference proteome</keyword>
<keyword evidence="2" id="KW-0813">Transport</keyword>
<dbReference type="AlphaFoldDB" id="A0A316FAZ0"/>
<feature type="transmembrane region" description="Helical" evidence="10">
    <location>
        <begin position="331"/>
        <end position="351"/>
    </location>
</feature>
<dbReference type="InterPro" id="IPR014743">
    <property type="entry name" value="Cl-channel_core"/>
</dbReference>
<feature type="transmembrane region" description="Helical" evidence="10">
    <location>
        <begin position="61"/>
        <end position="81"/>
    </location>
</feature>
<dbReference type="Gene3D" id="1.10.3080.10">
    <property type="entry name" value="Clc chloride channel"/>
    <property type="match status" value="1"/>
</dbReference>
<feature type="transmembrane region" description="Helical" evidence="10">
    <location>
        <begin position="234"/>
        <end position="254"/>
    </location>
</feature>
<evidence type="ECO:0000313" key="12">
    <source>
        <dbReference type="Proteomes" id="UP000245790"/>
    </source>
</evidence>
<dbReference type="InterPro" id="IPR050368">
    <property type="entry name" value="ClC-type_chloride_channel"/>
</dbReference>
<protein>
    <submittedName>
        <fullName evidence="11">CIC family chloride channel protein</fullName>
    </submittedName>
</protein>
<feature type="transmembrane region" description="Helical" evidence="10">
    <location>
        <begin position="16"/>
        <end position="41"/>
    </location>
</feature>
<dbReference type="PANTHER" id="PTHR43427:SF6">
    <property type="entry name" value="CHLORIDE CHANNEL PROTEIN CLC-E"/>
    <property type="match status" value="1"/>
</dbReference>
<keyword evidence="9" id="KW-0407">Ion channel</keyword>
<proteinExistence type="predicted"/>
<feature type="transmembrane region" description="Helical" evidence="10">
    <location>
        <begin position="363"/>
        <end position="388"/>
    </location>
</feature>
<dbReference type="Proteomes" id="UP000245790">
    <property type="component" value="Unassembled WGS sequence"/>
</dbReference>
<name>A0A316FAZ0_9GAMM</name>
<evidence type="ECO:0000256" key="8">
    <source>
        <dbReference type="ARBA" id="ARBA00023214"/>
    </source>
</evidence>
<evidence type="ECO:0000256" key="1">
    <source>
        <dbReference type="ARBA" id="ARBA00004141"/>
    </source>
</evidence>
<evidence type="ECO:0000313" key="11">
    <source>
        <dbReference type="EMBL" id="PWK45398.1"/>
    </source>
</evidence>
<reference evidence="11 12" key="1">
    <citation type="submission" date="2018-05" db="EMBL/GenBank/DDBJ databases">
        <title>Genomic Encyclopedia of Type Strains, Phase IV (KMG-IV): sequencing the most valuable type-strain genomes for metagenomic binning, comparative biology and taxonomic classification.</title>
        <authorList>
            <person name="Goeker M."/>
        </authorList>
    </citation>
    <scope>NUCLEOTIDE SEQUENCE [LARGE SCALE GENOMIC DNA]</scope>
    <source>
        <strain evidence="11 12">DSM 25350</strain>
    </source>
</reference>
<feature type="transmembrane region" description="Helical" evidence="10">
    <location>
        <begin position="191"/>
        <end position="214"/>
    </location>
</feature>
<evidence type="ECO:0000256" key="2">
    <source>
        <dbReference type="ARBA" id="ARBA00022448"/>
    </source>
</evidence>
<dbReference type="Pfam" id="PF00654">
    <property type="entry name" value="Voltage_CLC"/>
    <property type="match status" value="1"/>
</dbReference>
<dbReference type="PANTHER" id="PTHR43427">
    <property type="entry name" value="CHLORIDE CHANNEL PROTEIN CLC-E"/>
    <property type="match status" value="1"/>
</dbReference>
<evidence type="ECO:0000256" key="5">
    <source>
        <dbReference type="ARBA" id="ARBA00023065"/>
    </source>
</evidence>
<dbReference type="SUPFAM" id="SSF81340">
    <property type="entry name" value="Clc chloride channel"/>
    <property type="match status" value="1"/>
</dbReference>
<keyword evidence="4 10" id="KW-1133">Transmembrane helix</keyword>
<keyword evidence="5" id="KW-0406">Ion transport</keyword>
<evidence type="ECO:0000256" key="9">
    <source>
        <dbReference type="ARBA" id="ARBA00023303"/>
    </source>
</evidence>
<evidence type="ECO:0000256" key="7">
    <source>
        <dbReference type="ARBA" id="ARBA00023173"/>
    </source>
</evidence>
<keyword evidence="8" id="KW-0868">Chloride</keyword>
<comment type="subcellular location">
    <subcellularLocation>
        <location evidence="1">Membrane</location>
        <topology evidence="1">Multi-pass membrane protein</topology>
    </subcellularLocation>
</comment>
<feature type="transmembrane region" description="Helical" evidence="10">
    <location>
        <begin position="266"/>
        <end position="291"/>
    </location>
</feature>
<dbReference type="InterPro" id="IPR046342">
    <property type="entry name" value="CBS_dom_sf"/>
</dbReference>
<dbReference type="SUPFAM" id="SSF54631">
    <property type="entry name" value="CBS-domain pair"/>
    <property type="match status" value="1"/>
</dbReference>
<feature type="transmembrane region" description="Helical" evidence="10">
    <location>
        <begin position="303"/>
        <end position="324"/>
    </location>
</feature>
<sequence>MSLIDSLRLRLGGFDALLLLAIVGLASGILAGASNILFRLFTESGFVLWHPESDKGDFEGLSWHFHLIMPIVGGLVVGLLLQKLSKHRRAVGVGHTLERMVFHQGYLPWKNAVVQFFVGGLTLASGMSVGREGPGIHLGAASGSWLGQRLKLPNNSIRVLVGCGSAAAISASFNTPLAGVIFAMEVIMMEYTIASFIPVILASVSGAVLSRIVFGNAVAFDVPSLELVSLWEMPYFLLMGIIIGCLAALFIYCTTAVTRKTYEWPVWIKCTLSGIAVGLIALGIPQIMGIGYDSVNATLQGDYGLMLLVLCLVGKLAATIICSGMSMPGGVIGPSFFIGAMSGAIIGFVGHQFFPEYSSSYPFYAMVGMATMMSAVLNAPLAALMALLELTANPGIILPGMFSVVVANLMVTQVFKQPSMFQSLMNAKGMTFKFNPLTQFLRRVGVAGAMDRSIAVHDRHIRLLDAAQILENNPRWILIREDNVPISLMSANDLARYMVEQESSEEPMPEDIDLLKIPADRQNISSVYLQATLEEVLDSLERDKTDAAYVFRTTAPMTEKIYGVITRETIESYYTYKPASKVK</sequence>
<dbReference type="RefSeq" id="WP_109764940.1">
    <property type="nucleotide sequence ID" value="NZ_QGGU01000014.1"/>
</dbReference>
<dbReference type="InterPro" id="IPR001807">
    <property type="entry name" value="ClC"/>
</dbReference>
<evidence type="ECO:0000256" key="4">
    <source>
        <dbReference type="ARBA" id="ARBA00022989"/>
    </source>
</evidence>
<keyword evidence="6 10" id="KW-0472">Membrane</keyword>
<keyword evidence="7" id="KW-0869">Chloride channel</keyword>
<dbReference type="OrthoDB" id="9767361at2"/>
<dbReference type="EMBL" id="QGGU01000014">
    <property type="protein sequence ID" value="PWK45398.1"/>
    <property type="molecule type" value="Genomic_DNA"/>
</dbReference>
<evidence type="ECO:0000256" key="3">
    <source>
        <dbReference type="ARBA" id="ARBA00022692"/>
    </source>
</evidence>
<keyword evidence="3 10" id="KW-0812">Transmembrane</keyword>